<dbReference type="FunFam" id="1.25.10.10:FF:000111">
    <property type="entry name" value="Protein zer-1 homolog"/>
    <property type="match status" value="1"/>
</dbReference>
<reference evidence="10" key="1">
    <citation type="journal article" date="2015" name="Insect Biochem. Mol. Biol.">
        <title>An insight into the sialome of the horse fly, Tabanus bromius.</title>
        <authorList>
            <person name="Ribeiro J.M."/>
            <person name="Kazimirova M."/>
            <person name="Takac P."/>
            <person name="Andersen J.F."/>
            <person name="Francischetti I.M."/>
        </authorList>
    </citation>
    <scope>NUCLEOTIDE SEQUENCE</scope>
</reference>
<dbReference type="Gene3D" id="1.25.10.10">
    <property type="entry name" value="Leucine-rich Repeat Variant"/>
    <property type="match status" value="1"/>
</dbReference>
<dbReference type="Pfam" id="PF25013">
    <property type="entry name" value="LRR_Zer-1"/>
    <property type="match status" value="1"/>
</dbReference>
<dbReference type="Pfam" id="PF22964">
    <property type="entry name" value="ZER1-like_2nd"/>
    <property type="match status" value="1"/>
</dbReference>
<dbReference type="InterPro" id="IPR051341">
    <property type="entry name" value="Zyg-11_UBL_adapter"/>
</dbReference>
<evidence type="ECO:0000256" key="4">
    <source>
        <dbReference type="ARBA" id="ARBA00022786"/>
    </source>
</evidence>
<keyword evidence="4" id="KW-0833">Ubl conjugation pathway</keyword>
<dbReference type="InterPro" id="IPR032675">
    <property type="entry name" value="LRR_dom_sf"/>
</dbReference>
<dbReference type="InterPro" id="IPR056845">
    <property type="entry name" value="LRR_Zer-1"/>
</dbReference>
<dbReference type="PANTHER" id="PTHR12904:SF23">
    <property type="entry name" value="PROTEIN ZER-1 HOMOLOG"/>
    <property type="match status" value="1"/>
</dbReference>
<protein>
    <recommendedName>
        <fullName evidence="5">Protein zer-1 homolog</fullName>
    </recommendedName>
    <alternativeName>
        <fullName evidence="6">Zyg-11 homolog B-like protein</fullName>
    </alternativeName>
</protein>
<evidence type="ECO:0000256" key="7">
    <source>
        <dbReference type="PROSITE-ProRule" id="PRU00259"/>
    </source>
</evidence>
<evidence type="ECO:0000256" key="3">
    <source>
        <dbReference type="ARBA" id="ARBA00022737"/>
    </source>
</evidence>
<keyword evidence="10" id="KW-0808">Transferase</keyword>
<dbReference type="InterPro" id="IPR055142">
    <property type="entry name" value="ZER1-like_C"/>
</dbReference>
<dbReference type="AlphaFoldDB" id="A0A0K8TN85"/>
<feature type="repeat" description="ARM" evidence="7">
    <location>
        <begin position="603"/>
        <end position="637"/>
    </location>
</feature>
<comment type="similarity">
    <text evidence="1">Belongs to the zyg-11 family.</text>
</comment>
<accession>A0A0K8TN85</accession>
<proteinExistence type="evidence at transcript level"/>
<sequence>MGGRVRLKENNLTEDLPSLLELVYNYILNNINVVCDDNGSSEHLELREGIVIPSEICDKLLEHQQKIVNRKVDDDEFVNIFRDVQRTRLKYVHLRNSNITNAGLKILLQHKLKSLSLWYCDKLTIHSRHALEKYGTCLRSLELGFDVDMLKHSEPNERTPIDFQLLLPNLRRLVLTSVVLQPTLKFSHLQELNYLDLTSCIFADFNLEALINLPNLRTLILFNVWPLAHHFPTICKLKQLTNLDISISTSDSLSGHGKYDSPDQMLAMIAESLGNLTHLDISGTNLAGTGVAQKDCGEKMASDIPGLSCRTNKPLQFLGLYYTAHWACRRHDIPALEITGDANEDQILTSAIYYQERPVVLTKVLNDLYHLFRYENCKAIHTSLDIVLRAMDRHLKVRHMQISGSATLFYIVKGFDKSKFGTPLKKHIITTLLNAMQTHLTDDTMLRNGYLTLCQFSMPADVLFEYERLIKILLYGVSKTEQEGFVQRVAIYLLNTLACQVSGRQKLFLGDLGVIKTMLNLIQDRLNRTVFDDVMEVAWSTMWNVTDETAINCKRFLDGQGMKYFLMCLWSFPDREELLRNMMGLLGNVAEVSWLRQQLMTTEFITVFANLLDSDSDGIEVSYNAAGVLAHIAADGEAVWTISTPTRTEVLARMGNAIERWNLDSERNINYRSFEPILALVNCYETPECQHWAVWALANLTKVYPDKYCRLVEQESGIQILTDLINHPKPYARIKELAKMVIDCCKTVKNKNFNLEG</sequence>
<organism evidence="10">
    <name type="scientific">Tabanus bromius</name>
    <name type="common">Band-eyed brown horse fly</name>
    <dbReference type="NCBI Taxonomy" id="304241"/>
    <lineage>
        <taxon>Eukaryota</taxon>
        <taxon>Metazoa</taxon>
        <taxon>Ecdysozoa</taxon>
        <taxon>Arthropoda</taxon>
        <taxon>Hexapoda</taxon>
        <taxon>Insecta</taxon>
        <taxon>Pterygota</taxon>
        <taxon>Neoptera</taxon>
        <taxon>Endopterygota</taxon>
        <taxon>Diptera</taxon>
        <taxon>Brachycera</taxon>
        <taxon>Tabanomorpha</taxon>
        <taxon>Tabanoidea</taxon>
        <taxon>Tabanidae</taxon>
        <taxon>Tabanus</taxon>
    </lineage>
</organism>
<dbReference type="PROSITE" id="PS50176">
    <property type="entry name" value="ARM_REPEAT"/>
    <property type="match status" value="1"/>
</dbReference>
<dbReference type="SUPFAM" id="SSF48371">
    <property type="entry name" value="ARM repeat"/>
    <property type="match status" value="1"/>
</dbReference>
<keyword evidence="10" id="KW-0418">Kinase</keyword>
<dbReference type="EMBL" id="GDAI01002208">
    <property type="protein sequence ID" value="JAI15395.1"/>
    <property type="molecule type" value="mRNA"/>
</dbReference>
<evidence type="ECO:0000256" key="5">
    <source>
        <dbReference type="ARBA" id="ARBA00067612"/>
    </source>
</evidence>
<dbReference type="InterPro" id="IPR016024">
    <property type="entry name" value="ARM-type_fold"/>
</dbReference>
<evidence type="ECO:0000259" key="9">
    <source>
        <dbReference type="Pfam" id="PF25013"/>
    </source>
</evidence>
<evidence type="ECO:0000256" key="6">
    <source>
        <dbReference type="ARBA" id="ARBA00081214"/>
    </source>
</evidence>
<evidence type="ECO:0000313" key="10">
    <source>
        <dbReference type="EMBL" id="JAI15395.1"/>
    </source>
</evidence>
<dbReference type="SUPFAM" id="SSF52047">
    <property type="entry name" value="RNI-like"/>
    <property type="match status" value="1"/>
</dbReference>
<name>A0A0K8TN85_TABBR</name>
<evidence type="ECO:0000256" key="2">
    <source>
        <dbReference type="ARBA" id="ARBA00022614"/>
    </source>
</evidence>
<keyword evidence="10" id="KW-0723">Serine/threonine-protein kinase</keyword>
<dbReference type="GO" id="GO:0031462">
    <property type="term" value="C:Cul2-RING ubiquitin ligase complex"/>
    <property type="evidence" value="ECO:0007669"/>
    <property type="project" value="TreeGrafter"/>
</dbReference>
<feature type="domain" description="Zer-1-like leucine-rich repeats region" evidence="9">
    <location>
        <begin position="186"/>
        <end position="323"/>
    </location>
</feature>
<dbReference type="PANTHER" id="PTHR12904">
    <property type="match status" value="1"/>
</dbReference>
<dbReference type="InterPro" id="IPR011989">
    <property type="entry name" value="ARM-like"/>
</dbReference>
<dbReference type="GO" id="GO:0004674">
    <property type="term" value="F:protein serine/threonine kinase activity"/>
    <property type="evidence" value="ECO:0007669"/>
    <property type="project" value="UniProtKB-KW"/>
</dbReference>
<feature type="domain" description="Protein zer-1 homolog-like C-terminal" evidence="8">
    <location>
        <begin position="390"/>
        <end position="746"/>
    </location>
</feature>
<dbReference type="Gene3D" id="3.80.10.10">
    <property type="entry name" value="Ribonuclease Inhibitor"/>
    <property type="match status" value="1"/>
</dbReference>
<keyword evidence="3" id="KW-0677">Repeat</keyword>
<dbReference type="InterPro" id="IPR000225">
    <property type="entry name" value="Armadillo"/>
</dbReference>
<evidence type="ECO:0000259" key="8">
    <source>
        <dbReference type="Pfam" id="PF22964"/>
    </source>
</evidence>
<keyword evidence="2" id="KW-0433">Leucine-rich repeat</keyword>
<evidence type="ECO:0000256" key="1">
    <source>
        <dbReference type="ARBA" id="ARBA00009420"/>
    </source>
</evidence>